<comment type="caution">
    <text evidence="4">The sequence shown here is derived from an EMBL/GenBank/DDBJ whole genome shotgun (WGS) entry which is preliminary data.</text>
</comment>
<dbReference type="InterPro" id="IPR023213">
    <property type="entry name" value="CAT-like_dom_sf"/>
</dbReference>
<dbReference type="PANTHER" id="PTHR31642">
    <property type="entry name" value="TRICHOTHECENE 3-O-ACETYLTRANSFERASE"/>
    <property type="match status" value="1"/>
</dbReference>
<evidence type="ECO:0000256" key="2">
    <source>
        <dbReference type="ARBA" id="ARBA00022679"/>
    </source>
</evidence>
<gene>
    <name evidence="4" type="primary">ga25326</name>
    <name evidence="4" type="ORF">PR202_ga25326</name>
</gene>
<dbReference type="Pfam" id="PF02458">
    <property type="entry name" value="Transferase"/>
    <property type="match status" value="1"/>
</dbReference>
<organism evidence="4 5">
    <name type="scientific">Eleusine coracana subsp. coracana</name>
    <dbReference type="NCBI Taxonomy" id="191504"/>
    <lineage>
        <taxon>Eukaryota</taxon>
        <taxon>Viridiplantae</taxon>
        <taxon>Streptophyta</taxon>
        <taxon>Embryophyta</taxon>
        <taxon>Tracheophyta</taxon>
        <taxon>Spermatophyta</taxon>
        <taxon>Magnoliopsida</taxon>
        <taxon>Liliopsida</taxon>
        <taxon>Poales</taxon>
        <taxon>Poaceae</taxon>
        <taxon>PACMAD clade</taxon>
        <taxon>Chloridoideae</taxon>
        <taxon>Cynodonteae</taxon>
        <taxon>Eleusininae</taxon>
        <taxon>Eleusine</taxon>
    </lineage>
</organism>
<keyword evidence="5" id="KW-1185">Reference proteome</keyword>
<keyword evidence="3" id="KW-0012">Acyltransferase</keyword>
<dbReference type="AlphaFoldDB" id="A0AAV5DAR8"/>
<proteinExistence type="inferred from homology"/>
<keyword evidence="2" id="KW-0808">Transferase</keyword>
<sequence>MPSPDLACLQPPRQHLFRLQINRCACGGLIIASSSHHQAADGYSMSTFFNAWVDAVGAGGAALLGRPVVPYGPGALVPRRPPHCEFEHRGVEFLHLHQINCSSLPEPAVGVIKRPEIINTMLHYSSESVAQLKAIAENKYTTFETITAHLWRKITIARGRADAEADACATKLDVSVNGRARLGVDSLPQDGFFGNVVLTATSKSTAKELARGGADEELEPVDGNEDYALSSESWLHLDLHKLDFGCGGRLLGVVPPRIPLDGVLVLIPNLHKGDGVDVFVALCDRHAKELRNIAYTLD</sequence>
<name>A0AAV5DAR8_ELECO</name>
<comment type="similarity">
    <text evidence="1">Belongs to the plant acyltransferase family.</text>
</comment>
<evidence type="ECO:0000313" key="5">
    <source>
        <dbReference type="Proteomes" id="UP001054889"/>
    </source>
</evidence>
<protein>
    <submittedName>
        <fullName evidence="4">Uncharacterized protein</fullName>
    </submittedName>
</protein>
<reference evidence="4" key="1">
    <citation type="journal article" date="2018" name="DNA Res.">
        <title>Multiple hybrid de novo genome assembly of finger millet, an orphan allotetraploid crop.</title>
        <authorList>
            <person name="Hatakeyama M."/>
            <person name="Aluri S."/>
            <person name="Balachadran M.T."/>
            <person name="Sivarajan S.R."/>
            <person name="Patrignani A."/>
            <person name="Gruter S."/>
            <person name="Poveda L."/>
            <person name="Shimizu-Inatsugi R."/>
            <person name="Baeten J."/>
            <person name="Francoijs K.J."/>
            <person name="Nataraja K.N."/>
            <person name="Reddy Y.A.N."/>
            <person name="Phadnis S."/>
            <person name="Ravikumar R.L."/>
            <person name="Schlapbach R."/>
            <person name="Sreeman S.M."/>
            <person name="Shimizu K.K."/>
        </authorList>
    </citation>
    <scope>NUCLEOTIDE SEQUENCE</scope>
</reference>
<dbReference type="PANTHER" id="PTHR31642:SF151">
    <property type="entry name" value="OS12G0134700 PROTEIN"/>
    <property type="match status" value="1"/>
</dbReference>
<dbReference type="Gene3D" id="3.30.559.10">
    <property type="entry name" value="Chloramphenicol acetyltransferase-like domain"/>
    <property type="match status" value="3"/>
</dbReference>
<dbReference type="GO" id="GO:0016747">
    <property type="term" value="F:acyltransferase activity, transferring groups other than amino-acyl groups"/>
    <property type="evidence" value="ECO:0007669"/>
    <property type="project" value="TreeGrafter"/>
</dbReference>
<dbReference type="Proteomes" id="UP001054889">
    <property type="component" value="Unassembled WGS sequence"/>
</dbReference>
<dbReference type="InterPro" id="IPR050317">
    <property type="entry name" value="Plant_Fungal_Acyltransferase"/>
</dbReference>
<accession>A0AAV5DAR8</accession>
<evidence type="ECO:0000256" key="1">
    <source>
        <dbReference type="ARBA" id="ARBA00009861"/>
    </source>
</evidence>
<evidence type="ECO:0000313" key="4">
    <source>
        <dbReference type="EMBL" id="GJN07490.1"/>
    </source>
</evidence>
<reference evidence="4" key="2">
    <citation type="submission" date="2021-12" db="EMBL/GenBank/DDBJ databases">
        <title>Resequencing data analysis of finger millet.</title>
        <authorList>
            <person name="Hatakeyama M."/>
            <person name="Aluri S."/>
            <person name="Balachadran M.T."/>
            <person name="Sivarajan S.R."/>
            <person name="Poveda L."/>
            <person name="Shimizu-Inatsugi R."/>
            <person name="Schlapbach R."/>
            <person name="Sreeman S.M."/>
            <person name="Shimizu K.K."/>
        </authorList>
    </citation>
    <scope>NUCLEOTIDE SEQUENCE</scope>
</reference>
<evidence type="ECO:0000256" key="3">
    <source>
        <dbReference type="ARBA" id="ARBA00023315"/>
    </source>
</evidence>
<dbReference type="EMBL" id="BQKI01000014">
    <property type="protein sequence ID" value="GJN07490.1"/>
    <property type="molecule type" value="Genomic_DNA"/>
</dbReference>